<feature type="domain" description="Protein MMS22-like N-terminal" evidence="11">
    <location>
        <begin position="198"/>
        <end position="539"/>
    </location>
</feature>
<dbReference type="Proteomes" id="UP000327044">
    <property type="component" value="Unassembled WGS sequence"/>
</dbReference>
<dbReference type="Pfam" id="PF14910">
    <property type="entry name" value="MMS22L_N"/>
    <property type="match status" value="1"/>
</dbReference>
<keyword evidence="9" id="KW-0539">Nucleus</keyword>
<dbReference type="InterPro" id="IPR029424">
    <property type="entry name" value="MMS22L_C"/>
</dbReference>
<dbReference type="PANTHER" id="PTHR28547">
    <property type="entry name" value="PROTEIN MMS22-LIKE"/>
    <property type="match status" value="1"/>
</dbReference>
<dbReference type="GO" id="GO:0006325">
    <property type="term" value="P:chromatin organization"/>
    <property type="evidence" value="ECO:0007669"/>
    <property type="project" value="UniProtKB-KW"/>
</dbReference>
<gene>
    <name evidence="13" type="ORF">PPYR_14272</name>
</gene>
<dbReference type="PANTHER" id="PTHR28547:SF1">
    <property type="entry name" value="PROTEIN MMS22-LIKE"/>
    <property type="match status" value="1"/>
</dbReference>
<organism evidence="13 14">
    <name type="scientific">Photinus pyralis</name>
    <name type="common">Common eastern firefly</name>
    <name type="synonym">Lampyris pyralis</name>
    <dbReference type="NCBI Taxonomy" id="7054"/>
    <lineage>
        <taxon>Eukaryota</taxon>
        <taxon>Metazoa</taxon>
        <taxon>Ecdysozoa</taxon>
        <taxon>Arthropoda</taxon>
        <taxon>Hexapoda</taxon>
        <taxon>Insecta</taxon>
        <taxon>Pterygota</taxon>
        <taxon>Neoptera</taxon>
        <taxon>Endopterygota</taxon>
        <taxon>Coleoptera</taxon>
        <taxon>Polyphaga</taxon>
        <taxon>Elateriformia</taxon>
        <taxon>Elateroidea</taxon>
        <taxon>Lampyridae</taxon>
        <taxon>Lampyrinae</taxon>
        <taxon>Photinus</taxon>
    </lineage>
</organism>
<evidence type="ECO:0000259" key="12">
    <source>
        <dbReference type="Pfam" id="PF14911"/>
    </source>
</evidence>
<comment type="caution">
    <text evidence="13">The sequence shown here is derived from an EMBL/GenBank/DDBJ whole genome shotgun (WGS) entry which is preliminary data.</text>
</comment>
<dbReference type="EMBL" id="VVIM01000010">
    <property type="protein sequence ID" value="KAB0792313.1"/>
    <property type="molecule type" value="Genomic_DNA"/>
</dbReference>
<evidence type="ECO:0000259" key="11">
    <source>
        <dbReference type="Pfam" id="PF14910"/>
    </source>
</evidence>
<keyword evidence="7" id="KW-0156">Chromatin regulator</keyword>
<name>A0A5N4A4R6_PHOPY</name>
<evidence type="ECO:0000313" key="14">
    <source>
        <dbReference type="Proteomes" id="UP000327044"/>
    </source>
</evidence>
<dbReference type="GO" id="GO:0031297">
    <property type="term" value="P:replication fork processing"/>
    <property type="evidence" value="ECO:0007669"/>
    <property type="project" value="InterPro"/>
</dbReference>
<sequence>MYDRRCSEAKNVNSPLDEISDELEVLFGHETPCIASNYEDLFDRTYQSNLVLLEADVLFNKLLRHWVQLEETVLEDSHWPNLNFREISRQICRTLELLRYSFGAFYREDRQSAVDGVLKYTKLLGVAVRRWSSMNERLLNKIVSNAVLDESLPNYHYFHTYLDMQWLILTLEHFSGEGVRNFHTLINDLITVAARVGCAFICSCTKRLWLLLQYYAERSQRFVFWQSFNDALRDHDEVFVLRLLSDVSVLQGYDDNARYVGPGHARVRENYALIERTLKSLNSKCNASATHNGLLLDCCSTIYPLLSSWWTDVVKSEPYQILWEIFYKHINLAFTEPAVESASELVDVVGHISPSSTDSYEYFLFMLKAYLSEHPGQWQRIRGRIYSKLPNSKVKELTSVGLYKIALLFLALANGENLPEIAEKLMALLQNLPPDSLTIHIQIALAILHARAGMSVRPVCLPLVASVEQIVEAREKFNVIRAYVDGFDGVFKAGGDYSLQQHVMISKWVQRYLTACSFTDLCYFLNILSCNVKVLRNDYHWTEWEPVLKQHVLPALKSIATSSNCPSQVGTVAALIDSNLSSDYVLIFTSDLIAVNVTCQYMITLLSDIPEYHCGLSKNHETAILHAWTRCCLLNCEGIAALSQYVTKIGALREAFDLTINPRNPLCSCISSLSRCTSKLVNQREICEQCFGRLDSWILPLLASPTSEPATVHIYTCISLLFFQCAQFLYHKNRSSCLLNRLVTFFLLSTNILIGKKPHAYVLSAIQRTWHLFMQGIFCLDGSNDAYIERTLRDLVARYLPLLSTDDSPILKCLGNERLAAFIFERISASFLSHTSRSSEMNTLRALKLVQLALERGGATDLILQAALPAILEVLIFNNNKGTAIEIVKHVALPEQSEGQQLRSAFIAVTEKHLAFNTNQYFQFANSLAKVIPNVMPKLLPGIRKQVVEVERMRGVGYDNTLRQGLERLEALLK</sequence>
<dbReference type="Pfam" id="PF14911">
    <property type="entry name" value="MMS22L_C"/>
    <property type="match status" value="1"/>
</dbReference>
<feature type="domain" description="MMS22-like C-terminal" evidence="12">
    <location>
        <begin position="639"/>
        <end position="973"/>
    </location>
</feature>
<comment type="subcellular location">
    <subcellularLocation>
        <location evidence="2">Chromosome</location>
    </subcellularLocation>
    <subcellularLocation>
        <location evidence="1">Nucleus</location>
    </subcellularLocation>
</comment>
<evidence type="ECO:0000256" key="5">
    <source>
        <dbReference type="ARBA" id="ARBA00022454"/>
    </source>
</evidence>
<dbReference type="InParanoid" id="A0A5N4A4R6"/>
<dbReference type="GO" id="GO:0000724">
    <property type="term" value="P:double-strand break repair via homologous recombination"/>
    <property type="evidence" value="ECO:0007669"/>
    <property type="project" value="InterPro"/>
</dbReference>
<evidence type="ECO:0000313" key="13">
    <source>
        <dbReference type="EMBL" id="KAB0792313.1"/>
    </source>
</evidence>
<keyword evidence="5" id="KW-0158">Chromosome</keyword>
<evidence type="ECO:0000256" key="6">
    <source>
        <dbReference type="ARBA" id="ARBA00022763"/>
    </source>
</evidence>
<proteinExistence type="inferred from homology"/>
<evidence type="ECO:0000256" key="9">
    <source>
        <dbReference type="ARBA" id="ARBA00023242"/>
    </source>
</evidence>
<evidence type="ECO:0000256" key="10">
    <source>
        <dbReference type="ARBA" id="ARBA00033326"/>
    </source>
</evidence>
<keyword evidence="14" id="KW-1185">Reference proteome</keyword>
<dbReference type="InterPro" id="IPR029425">
    <property type="entry name" value="MMS22L_N"/>
</dbReference>
<evidence type="ECO:0000256" key="8">
    <source>
        <dbReference type="ARBA" id="ARBA00023204"/>
    </source>
</evidence>
<dbReference type="AlphaFoldDB" id="A0A5N4A4R6"/>
<dbReference type="FunCoup" id="A0A5N4A4R6">
    <property type="interactions" value="49"/>
</dbReference>
<evidence type="ECO:0000256" key="1">
    <source>
        <dbReference type="ARBA" id="ARBA00004123"/>
    </source>
</evidence>
<dbReference type="GO" id="GO:0043596">
    <property type="term" value="C:nuclear replication fork"/>
    <property type="evidence" value="ECO:0007669"/>
    <property type="project" value="TreeGrafter"/>
</dbReference>
<evidence type="ECO:0000256" key="3">
    <source>
        <dbReference type="ARBA" id="ARBA00006585"/>
    </source>
</evidence>
<reference evidence="13 14" key="1">
    <citation type="journal article" date="2018" name="Elife">
        <title>Firefly genomes illuminate parallel origins of bioluminescence in beetles.</title>
        <authorList>
            <person name="Fallon T.R."/>
            <person name="Lower S.E."/>
            <person name="Chang C.H."/>
            <person name="Bessho-Uehara M."/>
            <person name="Martin G.J."/>
            <person name="Bewick A.J."/>
            <person name="Behringer M."/>
            <person name="Debat H.J."/>
            <person name="Wong I."/>
            <person name="Day J.C."/>
            <person name="Suvorov A."/>
            <person name="Silva C.J."/>
            <person name="Stanger-Hall K.F."/>
            <person name="Hall D.W."/>
            <person name="Schmitz R.J."/>
            <person name="Nelson D.R."/>
            <person name="Lewis S.M."/>
            <person name="Shigenobu S."/>
            <person name="Bybee S.M."/>
            <person name="Larracuente A.M."/>
            <person name="Oba Y."/>
            <person name="Weng J.K."/>
        </authorList>
    </citation>
    <scope>NUCLEOTIDE SEQUENCE [LARGE SCALE GENOMIC DNA]</scope>
    <source>
        <strain evidence="13">1611_PpyrPB1</strain>
        <tissue evidence="13">Whole body</tissue>
    </source>
</reference>
<evidence type="ECO:0000256" key="7">
    <source>
        <dbReference type="ARBA" id="ARBA00022853"/>
    </source>
</evidence>
<accession>A0A5N4A4R6</accession>
<evidence type="ECO:0000256" key="4">
    <source>
        <dbReference type="ARBA" id="ARBA00021061"/>
    </source>
</evidence>
<dbReference type="InterPro" id="IPR042320">
    <property type="entry name" value="MMS22-like"/>
</dbReference>
<keyword evidence="6" id="KW-0227">DNA damage</keyword>
<keyword evidence="8" id="KW-0234">DNA repair</keyword>
<evidence type="ECO:0000256" key="2">
    <source>
        <dbReference type="ARBA" id="ARBA00004286"/>
    </source>
</evidence>
<protein>
    <recommendedName>
        <fullName evidence="4">Protein MMS22-like</fullName>
    </recommendedName>
    <alternativeName>
        <fullName evidence="10">Methyl methanesulfonate-sensitivity protein 22-like</fullName>
    </alternativeName>
</protein>
<comment type="similarity">
    <text evidence="3">Belongs to the MMS22 family. MMS22L subfamily.</text>
</comment>